<keyword evidence="2" id="KW-0614">Plasmid</keyword>
<dbReference type="InterPro" id="IPR001932">
    <property type="entry name" value="PPM-type_phosphatase-like_dom"/>
</dbReference>
<dbReference type="GO" id="GO:0004722">
    <property type="term" value="F:protein serine/threonine phosphatase activity"/>
    <property type="evidence" value="ECO:0007669"/>
    <property type="project" value="InterPro"/>
</dbReference>
<dbReference type="SUPFAM" id="SSF81606">
    <property type="entry name" value="PP2C-like"/>
    <property type="match status" value="1"/>
</dbReference>
<dbReference type="PANTHER" id="PTHR47992">
    <property type="entry name" value="PROTEIN PHOSPHATASE"/>
    <property type="match status" value="1"/>
</dbReference>
<dbReference type="SMART" id="SM00331">
    <property type="entry name" value="PP2C_SIG"/>
    <property type="match status" value="1"/>
</dbReference>
<keyword evidence="3" id="KW-1185">Reference proteome</keyword>
<organism evidence="2 3">
    <name type="scientific">Azospirillum thermophilum</name>
    <dbReference type="NCBI Taxonomy" id="2202148"/>
    <lineage>
        <taxon>Bacteria</taxon>
        <taxon>Pseudomonadati</taxon>
        <taxon>Pseudomonadota</taxon>
        <taxon>Alphaproteobacteria</taxon>
        <taxon>Rhodospirillales</taxon>
        <taxon>Azospirillaceae</taxon>
        <taxon>Azospirillum</taxon>
    </lineage>
</organism>
<dbReference type="EMBL" id="CP029356">
    <property type="protein sequence ID" value="AWK89258.1"/>
    <property type="molecule type" value="Genomic_DNA"/>
</dbReference>
<feature type="domain" description="PPM-type phosphatase" evidence="1">
    <location>
        <begin position="11"/>
        <end position="276"/>
    </location>
</feature>
<dbReference type="PROSITE" id="PS51746">
    <property type="entry name" value="PPM_2"/>
    <property type="match status" value="1"/>
</dbReference>
<dbReference type="InterPro" id="IPR015655">
    <property type="entry name" value="PP2C"/>
</dbReference>
<dbReference type="OrthoDB" id="9801841at2"/>
<sequence>MVYAAFDLPDFHLIAAGQTDVGRTRSRNEDGFDLDEAAEFAVVCDGMGGHAGGDIASRTAVEAVAGALRDFMPAARAASDRPPAPADDHDCTLSEPAGGTSVLHEAVSAVRAAVQEANQRIHRQNRERGYADGRGMGTTLVGYWRVPGTAKLVAFHAGDSRLYRLRDGELLALTRDHSLYQMWLDNGGTGVAPQRNIIVRALGTGGAVEPDICLYSLMPGDVYLLCSDGLNGLVPDAMITRILAREPQPRAACAALVDAANAAGGLDNITVVVARLVPRA</sequence>
<dbReference type="Pfam" id="PF13672">
    <property type="entry name" value="PP2C_2"/>
    <property type="match status" value="1"/>
</dbReference>
<gene>
    <name evidence="2" type="ORF">DEW08_22300</name>
</gene>
<dbReference type="CDD" id="cd00143">
    <property type="entry name" value="PP2Cc"/>
    <property type="match status" value="1"/>
</dbReference>
<proteinExistence type="predicted"/>
<evidence type="ECO:0000313" key="3">
    <source>
        <dbReference type="Proteomes" id="UP000245629"/>
    </source>
</evidence>
<evidence type="ECO:0000259" key="1">
    <source>
        <dbReference type="PROSITE" id="PS51746"/>
    </source>
</evidence>
<protein>
    <submittedName>
        <fullName evidence="2">Serine/threonine-protein phosphatase</fullName>
    </submittedName>
</protein>
<name>A0A2S2CXT2_9PROT</name>
<dbReference type="AlphaFoldDB" id="A0A2S2CXT2"/>
<geneLocation type="plasmid" evidence="2 3">
    <name>unnamed1</name>
</geneLocation>
<dbReference type="SMART" id="SM00332">
    <property type="entry name" value="PP2Cc"/>
    <property type="match status" value="1"/>
</dbReference>
<dbReference type="KEGG" id="azz:DEW08_22300"/>
<dbReference type="Proteomes" id="UP000245629">
    <property type="component" value="Plasmid unnamed1"/>
</dbReference>
<dbReference type="Gene3D" id="3.60.40.10">
    <property type="entry name" value="PPM-type phosphatase domain"/>
    <property type="match status" value="1"/>
</dbReference>
<evidence type="ECO:0000313" key="2">
    <source>
        <dbReference type="EMBL" id="AWK89258.1"/>
    </source>
</evidence>
<accession>A0A2S2CXT2</accession>
<dbReference type="InterPro" id="IPR036457">
    <property type="entry name" value="PPM-type-like_dom_sf"/>
</dbReference>
<reference evidence="3" key="1">
    <citation type="submission" date="2018-05" db="EMBL/GenBank/DDBJ databases">
        <title>Azospirillum thermophila sp. nov., a novel isolated from hot spring.</title>
        <authorList>
            <person name="Zhao Z."/>
        </authorList>
    </citation>
    <scope>NUCLEOTIDE SEQUENCE [LARGE SCALE GENOMIC DNA]</scope>
    <source>
        <strain evidence="3">CFH 70021</strain>
        <plasmid evidence="3">unnamed1</plasmid>
    </source>
</reference>